<dbReference type="GO" id="GO:0005634">
    <property type="term" value="C:nucleus"/>
    <property type="evidence" value="ECO:0007669"/>
    <property type="project" value="UniProtKB-ARBA"/>
</dbReference>
<reference evidence="5 6" key="1">
    <citation type="journal article" date="2019" name="Sci. Rep.">
        <title>Nanopore sequencing improves the draft genome of the human pathogenic amoeba Naegleria fowleri.</title>
        <authorList>
            <person name="Liechti N."/>
            <person name="Schurch N."/>
            <person name="Bruggmann R."/>
            <person name="Wittwer M."/>
        </authorList>
    </citation>
    <scope>NUCLEOTIDE SEQUENCE [LARGE SCALE GENOMIC DNA]</scope>
    <source>
        <strain evidence="5 6">ATCC 30894</strain>
    </source>
</reference>
<dbReference type="PANTHER" id="PTHR10855:SF1">
    <property type="entry name" value="26S PROTEASOME NON-ATPASE REGULATORY SUBUNIT 12"/>
    <property type="match status" value="1"/>
</dbReference>
<keyword evidence="6" id="KW-1185">Reference proteome</keyword>
<dbReference type="InterPro" id="IPR054559">
    <property type="entry name" value="PSMD12-CSN4-like_N"/>
</dbReference>
<dbReference type="VEuPathDB" id="AmoebaDB:FDP41_008312"/>
<feature type="domain" description="PCI" evidence="4">
    <location>
        <begin position="251"/>
        <end position="424"/>
    </location>
</feature>
<dbReference type="EMBL" id="VFQX01000060">
    <property type="protein sequence ID" value="KAF0973608.1"/>
    <property type="molecule type" value="Genomic_DNA"/>
</dbReference>
<evidence type="ECO:0000256" key="3">
    <source>
        <dbReference type="SAM" id="MobiDB-lite"/>
    </source>
</evidence>
<dbReference type="Pfam" id="PF18098">
    <property type="entry name" value="RPN5_C"/>
    <property type="match status" value="1"/>
</dbReference>
<dbReference type="SMART" id="SM00088">
    <property type="entry name" value="PINT"/>
    <property type="match status" value="1"/>
</dbReference>
<dbReference type="AlphaFoldDB" id="A0A6A5BHT9"/>
<sequence length="463" mass="54089">MPLPTFDPEDPSSNEVDQERKKKHMDVDYSEQTDQTISSANQAIEKGGISALKQALEPVLALEKTVRLAEDYENLSKVLVNIVAMCAKVQAWDELNDQLTLLAKKRSQSRGAIQKMIQEAMKYIDLTPSKERKIELINTIRKITEGKIFVELEGARVTRMLAKIREEEGNISEAASLLQDVQVETINSMAIREKIDFILESIRLCLEKQDYVRAVIVSKKITKKSISEEDHQDLKIRYYELMIRFYSQKKHYLDIFRSYQQIFTTPIIQANDDEWMRILQHMVLYIVLAEYGNEQHDLMHRTFEEKKLEEPKLQPFRMLLKQFVSRGVINWPQFEAQFGAIIKNHPIFTKSPETYADLRSRVVEKNIRTIAQFYSRIETKRISELLYLNEDEVEGFISRMVTNKTINAKMDRLQGVIVFKQVQNGEDNDVLNSWAHDIVKLLQLVEKSNHLINKEYMIQNARQ</sequence>
<dbReference type="GO" id="GO:0008541">
    <property type="term" value="C:proteasome regulatory particle, lid subcomplex"/>
    <property type="evidence" value="ECO:0007669"/>
    <property type="project" value="TreeGrafter"/>
</dbReference>
<dbReference type="Proteomes" id="UP000444721">
    <property type="component" value="Unassembled WGS sequence"/>
</dbReference>
<dbReference type="Pfam" id="PF22241">
    <property type="entry name" value="PSMD12-CSN4_N"/>
    <property type="match status" value="1"/>
</dbReference>
<dbReference type="RefSeq" id="XP_044558321.1">
    <property type="nucleotide sequence ID" value="XM_044712153.1"/>
</dbReference>
<dbReference type="InterPro" id="IPR036390">
    <property type="entry name" value="WH_DNA-bd_sf"/>
</dbReference>
<evidence type="ECO:0000313" key="5">
    <source>
        <dbReference type="EMBL" id="KAF0973608.1"/>
    </source>
</evidence>
<comment type="caution">
    <text evidence="5">The sequence shown here is derived from an EMBL/GenBank/DDBJ whole genome shotgun (WGS) entry which is preliminary data.</text>
</comment>
<organism evidence="5 6">
    <name type="scientific">Naegleria fowleri</name>
    <name type="common">Brain eating amoeba</name>
    <dbReference type="NCBI Taxonomy" id="5763"/>
    <lineage>
        <taxon>Eukaryota</taxon>
        <taxon>Discoba</taxon>
        <taxon>Heterolobosea</taxon>
        <taxon>Tetramitia</taxon>
        <taxon>Eutetramitia</taxon>
        <taxon>Vahlkampfiidae</taxon>
        <taxon>Naegleria</taxon>
    </lineage>
</organism>
<dbReference type="InterPro" id="IPR040134">
    <property type="entry name" value="PSMD12/CSN4"/>
</dbReference>
<dbReference type="OMA" id="AENEMFK"/>
<evidence type="ECO:0000259" key="4">
    <source>
        <dbReference type="PROSITE" id="PS50250"/>
    </source>
</evidence>
<dbReference type="InterPro" id="IPR036388">
    <property type="entry name" value="WH-like_DNA-bd_sf"/>
</dbReference>
<dbReference type="PANTHER" id="PTHR10855">
    <property type="entry name" value="26S PROTEASOME NON-ATPASE REGULATORY SUBUNIT 12/COP9 SIGNALOSOME COMPLEX SUBUNIT 4"/>
    <property type="match status" value="1"/>
</dbReference>
<dbReference type="GeneID" id="68115530"/>
<evidence type="ECO:0000313" key="6">
    <source>
        <dbReference type="Proteomes" id="UP000444721"/>
    </source>
</evidence>
<dbReference type="OrthoDB" id="268763at2759"/>
<gene>
    <name evidence="5" type="ORF">FDP41_008312</name>
</gene>
<comment type="similarity">
    <text evidence="1">Belongs to the proteasome subunit p55 family.</text>
</comment>
<dbReference type="VEuPathDB" id="AmoebaDB:NfTy_090580"/>
<evidence type="ECO:0000256" key="2">
    <source>
        <dbReference type="ARBA" id="ARBA00022942"/>
    </source>
</evidence>
<name>A0A6A5BHT9_NAEFO</name>
<proteinExistence type="inferred from homology"/>
<dbReference type="PROSITE" id="PS50250">
    <property type="entry name" value="PCI"/>
    <property type="match status" value="1"/>
</dbReference>
<accession>A0A6A5BHT9</accession>
<feature type="region of interest" description="Disordered" evidence="3">
    <location>
        <begin position="1"/>
        <end position="34"/>
    </location>
</feature>
<dbReference type="InterPro" id="IPR000717">
    <property type="entry name" value="PCI_dom"/>
</dbReference>
<dbReference type="VEuPathDB" id="AmoebaDB:NF0002210"/>
<evidence type="ECO:0000256" key="1">
    <source>
        <dbReference type="ARBA" id="ARBA00006397"/>
    </source>
</evidence>
<protein>
    <recommendedName>
        <fullName evidence="4">PCI domain-containing protein</fullName>
    </recommendedName>
</protein>
<dbReference type="SUPFAM" id="SSF46785">
    <property type="entry name" value="Winged helix' DNA-binding domain"/>
    <property type="match status" value="1"/>
</dbReference>
<dbReference type="InterPro" id="IPR040896">
    <property type="entry name" value="RPN5_C"/>
</dbReference>
<keyword evidence="2" id="KW-0647">Proteasome</keyword>
<dbReference type="Gene3D" id="1.10.10.10">
    <property type="entry name" value="Winged helix-like DNA-binding domain superfamily/Winged helix DNA-binding domain"/>
    <property type="match status" value="1"/>
</dbReference>
<dbReference type="GO" id="GO:0005737">
    <property type="term" value="C:cytoplasm"/>
    <property type="evidence" value="ECO:0007669"/>
    <property type="project" value="TreeGrafter"/>
</dbReference>
<dbReference type="FunFam" id="1.10.10.10:FF:000070">
    <property type="entry name" value="26S proteasome non-ATPase regulatory subunit 12"/>
    <property type="match status" value="1"/>
</dbReference>
<dbReference type="Pfam" id="PF01399">
    <property type="entry name" value="PCI"/>
    <property type="match status" value="1"/>
</dbReference>